<name>A0AA90Q3L0_9HELI</name>
<dbReference type="Proteomes" id="UP001240777">
    <property type="component" value="Unassembled WGS sequence"/>
</dbReference>
<evidence type="ECO:0000256" key="4">
    <source>
        <dbReference type="ARBA" id="ARBA00011245"/>
    </source>
</evidence>
<feature type="domain" description="Porphobilinogen deaminase N-terminal" evidence="9">
    <location>
        <begin position="4"/>
        <end position="209"/>
    </location>
</feature>
<comment type="similarity">
    <text evidence="3 8">Belongs to the HMBS family.</text>
</comment>
<dbReference type="GO" id="GO:0004418">
    <property type="term" value="F:hydroxymethylbilane synthase activity"/>
    <property type="evidence" value="ECO:0007669"/>
    <property type="project" value="UniProtKB-UniRule"/>
</dbReference>
<dbReference type="Gene3D" id="3.40.190.10">
    <property type="entry name" value="Periplasmic binding protein-like II"/>
    <property type="match status" value="2"/>
</dbReference>
<dbReference type="Proteomes" id="UP001177258">
    <property type="component" value="Unassembled WGS sequence"/>
</dbReference>
<dbReference type="EMBL" id="JAUPEV010000010">
    <property type="protein sequence ID" value="MDO7253590.1"/>
    <property type="molecule type" value="Genomic_DNA"/>
</dbReference>
<dbReference type="FunFam" id="3.40.190.10:FF:000005">
    <property type="entry name" value="Porphobilinogen deaminase"/>
    <property type="match status" value="1"/>
</dbReference>
<evidence type="ECO:0000256" key="3">
    <source>
        <dbReference type="ARBA" id="ARBA00005638"/>
    </source>
</evidence>
<dbReference type="InterPro" id="IPR000860">
    <property type="entry name" value="HemC"/>
</dbReference>
<evidence type="ECO:0000313" key="12">
    <source>
        <dbReference type="EMBL" id="MDP2539518.1"/>
    </source>
</evidence>
<dbReference type="HAMAP" id="MF_00260">
    <property type="entry name" value="Porphobil_deam"/>
    <property type="match status" value="1"/>
</dbReference>
<dbReference type="GO" id="GO:0005737">
    <property type="term" value="C:cytoplasm"/>
    <property type="evidence" value="ECO:0007669"/>
    <property type="project" value="UniProtKB-UniRule"/>
</dbReference>
<dbReference type="InterPro" id="IPR022417">
    <property type="entry name" value="Porphobilin_deaminase_N"/>
</dbReference>
<reference evidence="11" key="2">
    <citation type="submission" date="2023-07" db="EMBL/GenBank/DDBJ databases">
        <authorList>
            <person name="Aydin F."/>
            <person name="Tarhane S."/>
            <person name="Saticioglu I.B."/>
            <person name="Karakaya E."/>
            <person name="Abay S."/>
            <person name="Guran O."/>
            <person name="Bozkurt E."/>
            <person name="Uzum N."/>
            <person name="Olgun K."/>
            <person name="Jablonski D."/>
        </authorList>
    </citation>
    <scope>NUCLEOTIDE SEQUENCE</scope>
    <source>
        <strain evidence="11">Faydin-H75</strain>
    </source>
</reference>
<evidence type="ECO:0000256" key="6">
    <source>
        <dbReference type="ARBA" id="ARBA00023244"/>
    </source>
</evidence>
<reference evidence="11 13" key="3">
    <citation type="journal article" date="2024" name="Syst. Appl. Microbiol.">
        <title>Helicobacter cappadocius sp. nov., from lizards: The first psychrotrophic Helicobacter species.</title>
        <authorList>
            <person name="Aydin F."/>
            <person name="Tarhane S."/>
            <person name="Karakaya E."/>
            <person name="Abay S."/>
            <person name="Kayman T."/>
            <person name="Guran O."/>
            <person name="Bozkurt E."/>
            <person name="Uzum N."/>
            <person name="Avci A."/>
            <person name="Olgun K."/>
            <person name="Jablonski D."/>
            <person name="Guran C."/>
            <person name="Burcin Saticioglu I."/>
        </authorList>
    </citation>
    <scope>NUCLEOTIDE SEQUENCE [LARGE SCALE GENOMIC DNA]</scope>
    <source>
        <strain evidence="11">Faydin-H75</strain>
        <strain evidence="13">faydin-H76</strain>
    </source>
</reference>
<dbReference type="Pfam" id="PF01379">
    <property type="entry name" value="Porphobil_deam"/>
    <property type="match status" value="1"/>
</dbReference>
<evidence type="ECO:0000313" key="11">
    <source>
        <dbReference type="EMBL" id="MDO7253590.1"/>
    </source>
</evidence>
<dbReference type="InterPro" id="IPR022418">
    <property type="entry name" value="Porphobilinogen_deaminase_C"/>
</dbReference>
<dbReference type="SUPFAM" id="SSF53850">
    <property type="entry name" value="Periplasmic binding protein-like II"/>
    <property type="match status" value="1"/>
</dbReference>
<evidence type="ECO:0000259" key="10">
    <source>
        <dbReference type="Pfam" id="PF03900"/>
    </source>
</evidence>
<evidence type="ECO:0000256" key="7">
    <source>
        <dbReference type="ARBA" id="ARBA00048169"/>
    </source>
</evidence>
<dbReference type="PROSITE" id="PS00533">
    <property type="entry name" value="PORPHOBILINOGEN_DEAM"/>
    <property type="match status" value="1"/>
</dbReference>
<evidence type="ECO:0000259" key="9">
    <source>
        <dbReference type="Pfam" id="PF01379"/>
    </source>
</evidence>
<dbReference type="InterPro" id="IPR022419">
    <property type="entry name" value="Porphobilin_deaminase_cofac_BS"/>
</dbReference>
<gene>
    <name evidence="8 12" type="primary">hemC</name>
    <name evidence="11" type="ORF">Q5I04_06675</name>
    <name evidence="12" type="ORF">Q5I06_07005</name>
</gene>
<organism evidence="12 13">
    <name type="scientific">Helicobacter cappadocius</name>
    <dbReference type="NCBI Taxonomy" id="3063998"/>
    <lineage>
        <taxon>Bacteria</taxon>
        <taxon>Pseudomonadati</taxon>
        <taxon>Campylobacterota</taxon>
        <taxon>Epsilonproteobacteria</taxon>
        <taxon>Campylobacterales</taxon>
        <taxon>Helicobacteraceae</taxon>
        <taxon>Helicobacter</taxon>
    </lineage>
</organism>
<dbReference type="Gene3D" id="3.30.160.40">
    <property type="entry name" value="Porphobilinogen deaminase, C-terminal domain"/>
    <property type="match status" value="1"/>
</dbReference>
<comment type="pathway">
    <text evidence="2">Porphyrin-containing compound metabolism; protoporphyrin-IX biosynthesis; coproporphyrinogen-III from 5-aminolevulinate: step 2/4.</text>
</comment>
<feature type="domain" description="Porphobilinogen deaminase C-terminal" evidence="10">
    <location>
        <begin position="226"/>
        <end position="292"/>
    </location>
</feature>
<evidence type="ECO:0000313" key="13">
    <source>
        <dbReference type="Proteomes" id="UP001177258"/>
    </source>
</evidence>
<evidence type="ECO:0000256" key="5">
    <source>
        <dbReference type="ARBA" id="ARBA00022679"/>
    </source>
</evidence>
<dbReference type="PRINTS" id="PR00151">
    <property type="entry name" value="PORPHBDMNASE"/>
</dbReference>
<dbReference type="CDD" id="cd13646">
    <property type="entry name" value="PBP2_EcHMBS_like"/>
    <property type="match status" value="1"/>
</dbReference>
<dbReference type="NCBIfam" id="TIGR00212">
    <property type="entry name" value="hemC"/>
    <property type="match status" value="1"/>
</dbReference>
<reference evidence="12 14" key="1">
    <citation type="submission" date="2023-07" db="EMBL/GenBank/DDBJ databases">
        <title>Unpublished Manusciprt.</title>
        <authorList>
            <person name="Aydin F."/>
            <person name="Tarhane S."/>
            <person name="Saticioglu I.B."/>
            <person name="Karakaya E."/>
            <person name="Abay S."/>
            <person name="Guran O."/>
            <person name="Bozkurt E."/>
            <person name="Uzum N."/>
            <person name="Olgun K."/>
            <person name="Jablonski D."/>
        </authorList>
    </citation>
    <scope>NUCLEOTIDE SEQUENCE</scope>
    <source>
        <strain evidence="14">faydin-H75</strain>
        <strain evidence="12">Faydin-H76</strain>
    </source>
</reference>
<accession>A0AA90Q3L0</accession>
<dbReference type="Pfam" id="PF03900">
    <property type="entry name" value="Porphobil_deamC"/>
    <property type="match status" value="1"/>
</dbReference>
<dbReference type="InterPro" id="IPR036803">
    <property type="entry name" value="Porphobilinogen_deaminase_C_sf"/>
</dbReference>
<evidence type="ECO:0000313" key="14">
    <source>
        <dbReference type="Proteomes" id="UP001240777"/>
    </source>
</evidence>
<dbReference type="GO" id="GO:0006782">
    <property type="term" value="P:protoporphyrinogen IX biosynthetic process"/>
    <property type="evidence" value="ECO:0007669"/>
    <property type="project" value="UniProtKB-UniRule"/>
</dbReference>
<dbReference type="SUPFAM" id="SSF54782">
    <property type="entry name" value="Porphobilinogen deaminase (hydroxymethylbilane synthase), C-terminal domain"/>
    <property type="match status" value="1"/>
</dbReference>
<evidence type="ECO:0000256" key="8">
    <source>
        <dbReference type="HAMAP-Rule" id="MF_00260"/>
    </source>
</evidence>
<keyword evidence="5 8" id="KW-0808">Transferase</keyword>
<comment type="function">
    <text evidence="1 8">Tetrapolymerization of the monopyrrole PBG into the hydroxymethylbilane pre-uroporphyrinogen in several discrete steps.</text>
</comment>
<evidence type="ECO:0000256" key="2">
    <source>
        <dbReference type="ARBA" id="ARBA00004735"/>
    </source>
</evidence>
<dbReference type="EC" id="2.5.1.61" evidence="8"/>
<dbReference type="PANTHER" id="PTHR11557">
    <property type="entry name" value="PORPHOBILINOGEN DEAMINASE"/>
    <property type="match status" value="1"/>
</dbReference>
<dbReference type="RefSeq" id="WP_305517432.1">
    <property type="nucleotide sequence ID" value="NZ_JAUPEV010000010.1"/>
</dbReference>
<comment type="catalytic activity">
    <reaction evidence="7 8">
        <text>4 porphobilinogen + H2O = hydroxymethylbilane + 4 NH4(+)</text>
        <dbReference type="Rhea" id="RHEA:13185"/>
        <dbReference type="ChEBI" id="CHEBI:15377"/>
        <dbReference type="ChEBI" id="CHEBI:28938"/>
        <dbReference type="ChEBI" id="CHEBI:57845"/>
        <dbReference type="ChEBI" id="CHEBI:58126"/>
        <dbReference type="EC" id="2.5.1.61"/>
    </reaction>
</comment>
<comment type="miscellaneous">
    <text evidence="8">The porphobilinogen subunits are added to the dipyrromethane group.</text>
</comment>
<dbReference type="EMBL" id="JAUYZK010000010">
    <property type="protein sequence ID" value="MDP2539518.1"/>
    <property type="molecule type" value="Genomic_DNA"/>
</dbReference>
<keyword evidence="14" id="KW-1185">Reference proteome</keyword>
<proteinExistence type="inferred from homology"/>
<evidence type="ECO:0000256" key="1">
    <source>
        <dbReference type="ARBA" id="ARBA00002869"/>
    </source>
</evidence>
<dbReference type="AlphaFoldDB" id="A0AA90Q3L0"/>
<dbReference type="PANTHER" id="PTHR11557:SF0">
    <property type="entry name" value="PORPHOBILINOGEN DEAMINASE"/>
    <property type="match status" value="1"/>
</dbReference>
<comment type="cofactor">
    <cofactor evidence="8">
        <name>dipyrromethane</name>
        <dbReference type="ChEBI" id="CHEBI:60342"/>
    </cofactor>
    <text evidence="8">Binds 1 dipyrromethane group covalently.</text>
</comment>
<protein>
    <recommendedName>
        <fullName evidence="8">Porphobilinogen deaminase</fullName>
        <shortName evidence="8">PBG</shortName>
        <ecNumber evidence="8">2.5.1.61</ecNumber>
    </recommendedName>
    <alternativeName>
        <fullName evidence="8">Hydroxymethylbilane synthase</fullName>
        <shortName evidence="8">HMBS</shortName>
    </alternativeName>
    <alternativeName>
        <fullName evidence="8">Pre-uroporphyrinogen synthase</fullName>
    </alternativeName>
</protein>
<dbReference type="FunFam" id="3.40.190.10:FF:000004">
    <property type="entry name" value="Porphobilinogen deaminase"/>
    <property type="match status" value="1"/>
</dbReference>
<comment type="caution">
    <text evidence="12">The sequence shown here is derived from an EMBL/GenBank/DDBJ whole genome shotgun (WGS) entry which is preliminary data.</text>
</comment>
<feature type="modified residue" description="S-(dipyrrolylmethanemethyl)cysteine" evidence="8">
    <location>
        <position position="241"/>
    </location>
</feature>
<comment type="subunit">
    <text evidence="4 8">Monomer.</text>
</comment>
<sequence length="312" mass="34768">MNKLIIGSRGSVLALWQAEYIQKRLQDELGIFSDIQVVKTKGDKILDVPLSKIGGKGLFTKELEELLLDGEIDLAVHSLKDVPVDFIEGLGLACITQREDMRDCFLSQKYPSLESLPKKSKVGTTSLRRSMQLKAFRSDLDTQSLRGNVQTRLKRLDEGDFDAIILAQAGVNRLKISKKQIKYIVPLSEQVMIPAMGQGALGIEMRVNHPMYEEIKKLSDYPTSVCTQAERTFVRILEGGCQVPIGVNAQIQDKNITISAIVGLPDGSEILKNTIQGEVHKVESLVRELADYFIENNARELLNKAQNMVLDS</sequence>
<keyword evidence="6 8" id="KW-0627">Porphyrin biosynthesis</keyword>
<dbReference type="PIRSF" id="PIRSF001438">
    <property type="entry name" value="4pyrrol_synth_OHMeBilane_synth"/>
    <property type="match status" value="1"/>
</dbReference>